<gene>
    <name evidence="5" type="ORF">D8674_030004</name>
</gene>
<evidence type="ECO:0000256" key="4">
    <source>
        <dbReference type="ARBA" id="ARBA00022842"/>
    </source>
</evidence>
<dbReference type="OrthoDB" id="1165372at2759"/>
<dbReference type="EMBL" id="SMOL01000120">
    <property type="protein sequence ID" value="KAB2633757.1"/>
    <property type="molecule type" value="Genomic_DNA"/>
</dbReference>
<keyword evidence="6" id="KW-1185">Reference proteome</keyword>
<accession>A0A5N5I3L8</accession>
<dbReference type="Proteomes" id="UP000327157">
    <property type="component" value="Chromosome 6"/>
</dbReference>
<keyword evidence="3" id="KW-0479">Metal-binding</keyword>
<dbReference type="GO" id="GO:0046872">
    <property type="term" value="F:metal ion binding"/>
    <property type="evidence" value="ECO:0007669"/>
    <property type="project" value="UniProtKB-KW"/>
</dbReference>
<evidence type="ECO:0000256" key="3">
    <source>
        <dbReference type="ARBA" id="ARBA00022723"/>
    </source>
</evidence>
<keyword evidence="4" id="KW-0460">Magnesium</keyword>
<evidence type="ECO:0000256" key="2">
    <source>
        <dbReference type="ARBA" id="ARBA00022679"/>
    </source>
</evidence>
<dbReference type="InterPro" id="IPR042086">
    <property type="entry name" value="MeTrfase_capping"/>
</dbReference>
<dbReference type="InterPro" id="IPR005299">
    <property type="entry name" value="MeTrfase_7"/>
</dbReference>
<reference evidence="5 6" key="3">
    <citation type="submission" date="2019-11" db="EMBL/GenBank/DDBJ databases">
        <title>A de novo genome assembly of a pear dwarfing rootstock.</title>
        <authorList>
            <person name="Wang F."/>
            <person name="Wang J."/>
            <person name="Li S."/>
            <person name="Zhang Y."/>
            <person name="Fang M."/>
            <person name="Ma L."/>
            <person name="Zhao Y."/>
            <person name="Jiang S."/>
        </authorList>
    </citation>
    <scope>NUCLEOTIDE SEQUENCE [LARGE SCALE GENOMIC DNA]</scope>
    <source>
        <strain evidence="5">S2</strain>
        <tissue evidence="5">Leaf</tissue>
    </source>
</reference>
<protein>
    <submittedName>
        <fullName evidence="5">S-adenosylmethionine-dependent methyltransferase</fullName>
    </submittedName>
</protein>
<evidence type="ECO:0000313" key="5">
    <source>
        <dbReference type="EMBL" id="KAB2633757.1"/>
    </source>
</evidence>
<organism evidence="5 6">
    <name type="scientific">Pyrus ussuriensis x Pyrus communis</name>
    <dbReference type="NCBI Taxonomy" id="2448454"/>
    <lineage>
        <taxon>Eukaryota</taxon>
        <taxon>Viridiplantae</taxon>
        <taxon>Streptophyta</taxon>
        <taxon>Embryophyta</taxon>
        <taxon>Tracheophyta</taxon>
        <taxon>Spermatophyta</taxon>
        <taxon>Magnoliopsida</taxon>
        <taxon>eudicotyledons</taxon>
        <taxon>Gunneridae</taxon>
        <taxon>Pentapetalae</taxon>
        <taxon>rosids</taxon>
        <taxon>fabids</taxon>
        <taxon>Rosales</taxon>
        <taxon>Rosaceae</taxon>
        <taxon>Amygdaloideae</taxon>
        <taxon>Maleae</taxon>
        <taxon>Pyrus</taxon>
    </lineage>
</organism>
<dbReference type="Gene3D" id="1.10.1200.270">
    <property type="entry name" value="Methyltransferase, alpha-helical capping domain"/>
    <property type="match status" value="1"/>
</dbReference>
<dbReference type="InterPro" id="IPR029063">
    <property type="entry name" value="SAM-dependent_MTases_sf"/>
</dbReference>
<keyword evidence="2 5" id="KW-0808">Transferase</keyword>
<evidence type="ECO:0000256" key="1">
    <source>
        <dbReference type="ARBA" id="ARBA00022603"/>
    </source>
</evidence>
<keyword evidence="1 5" id="KW-0489">Methyltransferase</keyword>
<dbReference type="GO" id="GO:0032259">
    <property type="term" value="P:methylation"/>
    <property type="evidence" value="ECO:0007669"/>
    <property type="project" value="UniProtKB-KW"/>
</dbReference>
<dbReference type="GO" id="GO:0008168">
    <property type="term" value="F:methyltransferase activity"/>
    <property type="evidence" value="ECO:0007669"/>
    <property type="project" value="UniProtKB-KW"/>
</dbReference>
<dbReference type="SUPFAM" id="SSF53335">
    <property type="entry name" value="S-adenosyl-L-methionine-dependent methyltransferases"/>
    <property type="match status" value="1"/>
</dbReference>
<dbReference type="Pfam" id="PF03492">
    <property type="entry name" value="Methyltransf_7"/>
    <property type="match status" value="1"/>
</dbReference>
<sequence>MSPQELKAAVERNGCFSRDSERMENLRRVPSLDNVTKSSQLLAFHVRAATKGLVKQQFGDKILDELFDLYRKRIEEQPSIFESGKAINLPIVLKHTKN</sequence>
<dbReference type="AlphaFoldDB" id="A0A5N5I3L8"/>
<comment type="caution">
    <text evidence="5">The sequence shown here is derived from an EMBL/GenBank/DDBJ whole genome shotgun (WGS) entry which is preliminary data.</text>
</comment>
<proteinExistence type="predicted"/>
<reference evidence="6" key="2">
    <citation type="submission" date="2019-10" db="EMBL/GenBank/DDBJ databases">
        <title>A de novo genome assembly of a pear dwarfing rootstock.</title>
        <authorList>
            <person name="Wang F."/>
            <person name="Wang J."/>
            <person name="Li S."/>
            <person name="Zhang Y."/>
            <person name="Fang M."/>
            <person name="Ma L."/>
            <person name="Zhao Y."/>
            <person name="Jiang S."/>
        </authorList>
    </citation>
    <scope>NUCLEOTIDE SEQUENCE [LARGE SCALE GENOMIC DNA]</scope>
</reference>
<evidence type="ECO:0000313" key="6">
    <source>
        <dbReference type="Proteomes" id="UP000327157"/>
    </source>
</evidence>
<reference evidence="5 6" key="1">
    <citation type="submission" date="2019-09" db="EMBL/GenBank/DDBJ databases">
        <authorList>
            <person name="Ou C."/>
        </authorList>
    </citation>
    <scope>NUCLEOTIDE SEQUENCE [LARGE SCALE GENOMIC DNA]</scope>
    <source>
        <strain evidence="5">S2</strain>
        <tissue evidence="5">Leaf</tissue>
    </source>
</reference>
<name>A0A5N5I3L8_9ROSA</name>